<protein>
    <recommendedName>
        <fullName evidence="2">Uncharacterized protein YyaB-like PH domain-containing protein</fullName>
    </recommendedName>
</protein>
<dbReference type="EMBL" id="RRCT01000017">
    <property type="protein sequence ID" value="RQW73653.1"/>
    <property type="molecule type" value="Genomic_DNA"/>
</dbReference>
<feature type="transmembrane region" description="Helical" evidence="1">
    <location>
        <begin position="9"/>
        <end position="30"/>
    </location>
</feature>
<evidence type="ECO:0000313" key="4">
    <source>
        <dbReference type="Proteomes" id="UP000274033"/>
    </source>
</evidence>
<dbReference type="OrthoDB" id="6658731at2"/>
<evidence type="ECO:0000256" key="1">
    <source>
        <dbReference type="SAM" id="Phobius"/>
    </source>
</evidence>
<dbReference type="InterPro" id="IPR009589">
    <property type="entry name" value="PH_YyaB-like"/>
</dbReference>
<comment type="caution">
    <text evidence="3">The sequence shown here is derived from an EMBL/GenBank/DDBJ whole genome shotgun (WGS) entry which is preliminary data.</text>
</comment>
<keyword evidence="1" id="KW-1133">Transmembrane helix</keyword>
<reference evidence="3 4" key="1">
    <citation type="journal article" date="2013" name="J. Microbiol.">
        <title>Lysinibacillus chungkukjangi sp. nov., isolated from Chungkukjang, Korean fermented soybean food.</title>
        <authorList>
            <person name="Kim S.J."/>
            <person name="Jang Y.H."/>
            <person name="Hamada M."/>
            <person name="Ahn J.H."/>
            <person name="Weon H.Y."/>
            <person name="Suzuki K."/>
            <person name="Whang K.S."/>
            <person name="Kwon S.W."/>
        </authorList>
    </citation>
    <scope>NUCLEOTIDE SEQUENCE [LARGE SCALE GENOMIC DNA]</scope>
    <source>
        <strain evidence="3 4">MCCC 1A12701</strain>
    </source>
</reference>
<dbReference type="GO" id="GO:0030153">
    <property type="term" value="P:bacteriocin immunity"/>
    <property type="evidence" value="ECO:0007669"/>
    <property type="project" value="InterPro"/>
</dbReference>
<dbReference type="Proteomes" id="UP000274033">
    <property type="component" value="Unassembled WGS sequence"/>
</dbReference>
<feature type="transmembrane region" description="Helical" evidence="1">
    <location>
        <begin position="36"/>
        <end position="54"/>
    </location>
</feature>
<organism evidence="3 4">
    <name type="scientific">Lysinibacillus composti</name>
    <dbReference type="NCBI Taxonomy" id="720633"/>
    <lineage>
        <taxon>Bacteria</taxon>
        <taxon>Bacillati</taxon>
        <taxon>Bacillota</taxon>
        <taxon>Bacilli</taxon>
        <taxon>Bacillales</taxon>
        <taxon>Bacillaceae</taxon>
        <taxon>Lysinibacillus</taxon>
    </lineage>
</organism>
<keyword evidence="1" id="KW-0812">Transmembrane</keyword>
<dbReference type="Pfam" id="PF06713">
    <property type="entry name" value="bPH_4"/>
    <property type="match status" value="1"/>
</dbReference>
<proteinExistence type="predicted"/>
<keyword evidence="1" id="KW-0472">Membrane</keyword>
<accession>A0A3N9UAX9</accession>
<feature type="domain" description="Uncharacterized protein YyaB-like PH" evidence="2">
    <location>
        <begin position="56"/>
        <end position="129"/>
    </location>
</feature>
<keyword evidence="4" id="KW-1185">Reference proteome</keyword>
<dbReference type="AlphaFoldDB" id="A0A3N9UAX9"/>
<gene>
    <name evidence="3" type="ORF">EBB45_15495</name>
</gene>
<evidence type="ECO:0000259" key="2">
    <source>
        <dbReference type="Pfam" id="PF06713"/>
    </source>
</evidence>
<sequence length="136" mass="16071">MAFSSKKDWWMGIVIWTLIGLFGWVFYHSIQQPIDLLGIILMPLMIYLLSAIWFHTQYKLEKERLDISYGPIKKSIHIQDIHSIRHTKNPFVAPALSMNRVEINYGKYKTIQISPNDINQFILVLQKRNPQIQMKN</sequence>
<dbReference type="RefSeq" id="WP_124766253.1">
    <property type="nucleotide sequence ID" value="NZ_JAFBDY010000016.1"/>
</dbReference>
<evidence type="ECO:0000313" key="3">
    <source>
        <dbReference type="EMBL" id="RQW73653.1"/>
    </source>
</evidence>
<name>A0A3N9UAX9_9BACI</name>